<sequence>MATTVKVKLSEIDRESDKKKSVDFNYQSTKEKAPANIDFGDLACAWTDISRSHHRNREITHLRERIKPGNTSKERNPVISSSNPTRQPFREFSSRQARSLEGKA</sequence>
<feature type="compositionally biased region" description="Basic and acidic residues" evidence="1">
    <location>
        <begin position="8"/>
        <end position="21"/>
    </location>
</feature>
<dbReference type="AlphaFoldDB" id="A0A0J7BH56"/>
<dbReference type="Proteomes" id="UP000054565">
    <property type="component" value="Unassembled WGS sequence"/>
</dbReference>
<reference evidence="3" key="1">
    <citation type="journal article" date="2010" name="Genome Res.">
        <title>Population genomic sequencing of Coccidioides fungi reveals recent hybridization and transposon control.</title>
        <authorList>
            <person name="Neafsey D.E."/>
            <person name="Barker B.M."/>
            <person name="Sharpton T.J."/>
            <person name="Stajich J.E."/>
            <person name="Park D.J."/>
            <person name="Whiston E."/>
            <person name="Hung C.-Y."/>
            <person name="McMahan C."/>
            <person name="White J."/>
            <person name="Sykes S."/>
            <person name="Heiman D."/>
            <person name="Young S."/>
            <person name="Zeng Q."/>
            <person name="Abouelleil A."/>
            <person name="Aftuck L."/>
            <person name="Bessette D."/>
            <person name="Brown A."/>
            <person name="FitzGerald M."/>
            <person name="Lui A."/>
            <person name="Macdonald J.P."/>
            <person name="Priest M."/>
            <person name="Orbach M.J."/>
            <person name="Galgiani J.N."/>
            <person name="Kirkland T.N."/>
            <person name="Cole G.T."/>
            <person name="Birren B.W."/>
            <person name="Henn M.R."/>
            <person name="Taylor J.W."/>
            <person name="Rounsley S.D."/>
        </authorList>
    </citation>
    <scope>NUCLEOTIDE SEQUENCE [LARGE SCALE GENOMIC DNA]</scope>
    <source>
        <strain evidence="3">RMSCC 2394</strain>
    </source>
</reference>
<evidence type="ECO:0000313" key="2">
    <source>
        <dbReference type="EMBL" id="KMP09617.1"/>
    </source>
</evidence>
<gene>
    <name evidence="2" type="ORF">CIRG_09788</name>
</gene>
<evidence type="ECO:0000313" key="3">
    <source>
        <dbReference type="Proteomes" id="UP000054565"/>
    </source>
</evidence>
<feature type="compositionally biased region" description="Basic and acidic residues" evidence="1">
    <location>
        <begin position="58"/>
        <end position="76"/>
    </location>
</feature>
<feature type="compositionally biased region" description="Basic and acidic residues" evidence="1">
    <location>
        <begin position="88"/>
        <end position="104"/>
    </location>
</feature>
<name>A0A0J7BH56_COCIT</name>
<proteinExistence type="predicted"/>
<evidence type="ECO:0000256" key="1">
    <source>
        <dbReference type="SAM" id="MobiDB-lite"/>
    </source>
</evidence>
<organism evidence="2 3">
    <name type="scientific">Coccidioides immitis RMSCC 2394</name>
    <dbReference type="NCBI Taxonomy" id="404692"/>
    <lineage>
        <taxon>Eukaryota</taxon>
        <taxon>Fungi</taxon>
        <taxon>Dikarya</taxon>
        <taxon>Ascomycota</taxon>
        <taxon>Pezizomycotina</taxon>
        <taxon>Eurotiomycetes</taxon>
        <taxon>Eurotiomycetidae</taxon>
        <taxon>Onygenales</taxon>
        <taxon>Onygenaceae</taxon>
        <taxon>Coccidioides</taxon>
    </lineage>
</organism>
<accession>A0A0J7BH56</accession>
<feature type="region of interest" description="Disordered" evidence="1">
    <location>
        <begin position="58"/>
        <end position="104"/>
    </location>
</feature>
<protein>
    <submittedName>
        <fullName evidence="2">Uncharacterized protein</fullName>
    </submittedName>
</protein>
<feature type="region of interest" description="Disordered" evidence="1">
    <location>
        <begin position="1"/>
        <end position="21"/>
    </location>
</feature>
<dbReference type="EMBL" id="DS028099">
    <property type="protein sequence ID" value="KMP09617.1"/>
    <property type="molecule type" value="Genomic_DNA"/>
</dbReference>